<keyword evidence="7" id="KW-1185">Reference proteome</keyword>
<keyword evidence="3" id="KW-0902">Two-component regulatory system</keyword>
<keyword evidence="4" id="KW-0472">Membrane</keyword>
<reference evidence="6 7" key="1">
    <citation type="submission" date="2020-07" db="EMBL/GenBank/DDBJ databases">
        <title>Genomic Encyclopedia of Type Strains, Phase IV (KMG-IV): sequencing the most valuable type-strain genomes for metagenomic binning, comparative biology and taxonomic classification.</title>
        <authorList>
            <person name="Goeker M."/>
        </authorList>
    </citation>
    <scope>NUCLEOTIDE SEQUENCE [LARGE SCALE GENOMIC DNA]</scope>
    <source>
        <strain evidence="6 7">DSM 45533</strain>
    </source>
</reference>
<keyword evidence="2 6" id="KW-0418">Kinase</keyword>
<feature type="transmembrane region" description="Helical" evidence="4">
    <location>
        <begin position="25"/>
        <end position="47"/>
    </location>
</feature>
<dbReference type="Gene3D" id="3.30.565.10">
    <property type="entry name" value="Histidine kinase-like ATPase, C-terminal domain"/>
    <property type="match status" value="1"/>
</dbReference>
<evidence type="ECO:0000313" key="7">
    <source>
        <dbReference type="Proteomes" id="UP000530928"/>
    </source>
</evidence>
<accession>A0A7W0CKY5</accession>
<dbReference type="CDD" id="cd16917">
    <property type="entry name" value="HATPase_UhpB-NarQ-NarX-like"/>
    <property type="match status" value="1"/>
</dbReference>
<dbReference type="PANTHER" id="PTHR24421:SF63">
    <property type="entry name" value="SENSOR HISTIDINE KINASE DESK"/>
    <property type="match status" value="1"/>
</dbReference>
<evidence type="ECO:0000313" key="6">
    <source>
        <dbReference type="EMBL" id="MBA2893011.1"/>
    </source>
</evidence>
<dbReference type="GO" id="GO:0000155">
    <property type="term" value="F:phosphorelay sensor kinase activity"/>
    <property type="evidence" value="ECO:0007669"/>
    <property type="project" value="InterPro"/>
</dbReference>
<name>A0A7W0CKY5_9ACTN</name>
<dbReference type="GO" id="GO:0016020">
    <property type="term" value="C:membrane"/>
    <property type="evidence" value="ECO:0007669"/>
    <property type="project" value="InterPro"/>
</dbReference>
<keyword evidence="4" id="KW-0812">Transmembrane</keyword>
<dbReference type="EMBL" id="JACDUR010000004">
    <property type="protein sequence ID" value="MBA2893011.1"/>
    <property type="molecule type" value="Genomic_DNA"/>
</dbReference>
<dbReference type="Pfam" id="PF07730">
    <property type="entry name" value="HisKA_3"/>
    <property type="match status" value="1"/>
</dbReference>
<dbReference type="EC" id="2.7.13.3" evidence="6"/>
<proteinExistence type="predicted"/>
<feature type="transmembrane region" description="Helical" evidence="4">
    <location>
        <begin position="110"/>
        <end position="127"/>
    </location>
</feature>
<keyword evidence="1 6" id="KW-0808">Transferase</keyword>
<dbReference type="SUPFAM" id="SSF55874">
    <property type="entry name" value="ATPase domain of HSP90 chaperone/DNA topoisomerase II/histidine kinase"/>
    <property type="match status" value="1"/>
</dbReference>
<dbReference type="Proteomes" id="UP000530928">
    <property type="component" value="Unassembled WGS sequence"/>
</dbReference>
<organism evidence="6 7">
    <name type="scientific">Nonomuraea soli</name>
    <dbReference type="NCBI Taxonomy" id="1032476"/>
    <lineage>
        <taxon>Bacteria</taxon>
        <taxon>Bacillati</taxon>
        <taxon>Actinomycetota</taxon>
        <taxon>Actinomycetes</taxon>
        <taxon>Streptosporangiales</taxon>
        <taxon>Streptosporangiaceae</taxon>
        <taxon>Nonomuraea</taxon>
    </lineage>
</organism>
<dbReference type="GO" id="GO:0046983">
    <property type="term" value="F:protein dimerization activity"/>
    <property type="evidence" value="ECO:0007669"/>
    <property type="project" value="InterPro"/>
</dbReference>
<dbReference type="InterPro" id="IPR050482">
    <property type="entry name" value="Sensor_HK_TwoCompSys"/>
</dbReference>
<dbReference type="InterPro" id="IPR036890">
    <property type="entry name" value="HATPase_C_sf"/>
</dbReference>
<evidence type="ECO:0000259" key="5">
    <source>
        <dbReference type="Pfam" id="PF07730"/>
    </source>
</evidence>
<dbReference type="PANTHER" id="PTHR24421">
    <property type="entry name" value="NITRATE/NITRITE SENSOR PROTEIN NARX-RELATED"/>
    <property type="match status" value="1"/>
</dbReference>
<protein>
    <submittedName>
        <fullName evidence="6">Two-component system sensor histidine kinase DesK</fullName>
        <ecNumber evidence="6">2.7.13.3</ecNumber>
    </submittedName>
</protein>
<dbReference type="Gene3D" id="1.20.5.1930">
    <property type="match status" value="1"/>
</dbReference>
<feature type="transmembrane region" description="Helical" evidence="4">
    <location>
        <begin position="133"/>
        <end position="154"/>
    </location>
</feature>
<gene>
    <name evidence="6" type="ORF">HNR30_004365</name>
</gene>
<evidence type="ECO:0000256" key="2">
    <source>
        <dbReference type="ARBA" id="ARBA00022777"/>
    </source>
</evidence>
<evidence type="ECO:0000256" key="4">
    <source>
        <dbReference type="SAM" id="Phobius"/>
    </source>
</evidence>
<feature type="transmembrane region" description="Helical" evidence="4">
    <location>
        <begin position="59"/>
        <end position="79"/>
    </location>
</feature>
<feature type="transmembrane region" description="Helical" evidence="4">
    <location>
        <begin position="85"/>
        <end position="103"/>
    </location>
</feature>
<feature type="domain" description="Signal transduction histidine kinase subgroup 3 dimerisation and phosphoacceptor" evidence="5">
    <location>
        <begin position="175"/>
        <end position="239"/>
    </location>
</feature>
<dbReference type="InterPro" id="IPR011712">
    <property type="entry name" value="Sig_transdc_His_kin_sub3_dim/P"/>
</dbReference>
<keyword evidence="4" id="KW-1133">Transmembrane helix</keyword>
<evidence type="ECO:0000256" key="3">
    <source>
        <dbReference type="ARBA" id="ARBA00023012"/>
    </source>
</evidence>
<evidence type="ECO:0000256" key="1">
    <source>
        <dbReference type="ARBA" id="ARBA00022679"/>
    </source>
</evidence>
<sequence>MTIWTLAGPPLVLWPLLVMPLAGEGARGVVAIVLVTLLVVTTIRLMLRAVDIVRGRGAWLEAVSGGLAATAAFPLIRQIGDRPAALFWSMAAGLLAMAIALRLPRGRRVPAILAAAVAILAAQWISGYPPATAALMGASALGTAAGVGMQWWTYEVAQRLEDARVVAAELAVAEERLRFAAELHDIQGHHLQVIALKSELAARVADRDKAVELMREVQELAREALTDTRAVVGGYRQVSLSVELANAVKVLRAAGVAATVTADDEVGGTAGRLLGLVAREATTNILRHSHASRASVVLAVQEGHGTLTVTNDGAEEASAAGSGLAALAERVEAAGGRLSWGNEQGSFTVRAVVPA</sequence>
<dbReference type="AlphaFoldDB" id="A0A7W0CKY5"/>
<dbReference type="RefSeq" id="WP_181611715.1">
    <property type="nucleotide sequence ID" value="NZ_BAABAM010000003.1"/>
</dbReference>
<comment type="caution">
    <text evidence="6">The sequence shown here is derived from an EMBL/GenBank/DDBJ whole genome shotgun (WGS) entry which is preliminary data.</text>
</comment>